<name>A5DG77_PICGU</name>
<dbReference type="OMA" id="VYKNYHY"/>
<evidence type="ECO:0008006" key="6">
    <source>
        <dbReference type="Google" id="ProtNLM"/>
    </source>
</evidence>
<dbReference type="AlphaFoldDB" id="A5DG77"/>
<dbReference type="EMBL" id="CH408156">
    <property type="protein sequence ID" value="EDK38180.2"/>
    <property type="molecule type" value="Genomic_DNA"/>
</dbReference>
<organism evidence="4 5">
    <name type="scientific">Meyerozyma guilliermondii (strain ATCC 6260 / CBS 566 / DSM 6381 / JCM 1539 / NBRC 10279 / NRRL Y-324)</name>
    <name type="common">Yeast</name>
    <name type="synonym">Candida guilliermondii</name>
    <dbReference type="NCBI Taxonomy" id="294746"/>
    <lineage>
        <taxon>Eukaryota</taxon>
        <taxon>Fungi</taxon>
        <taxon>Dikarya</taxon>
        <taxon>Ascomycota</taxon>
        <taxon>Saccharomycotina</taxon>
        <taxon>Pichiomycetes</taxon>
        <taxon>Debaryomycetaceae</taxon>
        <taxon>Meyerozyma</taxon>
    </lineage>
</organism>
<dbReference type="Pfam" id="PF11559">
    <property type="entry name" value="ADIP"/>
    <property type="match status" value="1"/>
</dbReference>
<keyword evidence="5" id="KW-1185">Reference proteome</keyword>
<dbReference type="eggNOG" id="ENOG502T0E0">
    <property type="taxonomic scope" value="Eukaryota"/>
</dbReference>
<gene>
    <name evidence="4" type="ORF">PGUG_02278</name>
</gene>
<accession>A5DG77</accession>
<evidence type="ECO:0000256" key="2">
    <source>
        <dbReference type="ARBA" id="ARBA00023054"/>
    </source>
</evidence>
<dbReference type="KEGG" id="pgu:PGUG_02278"/>
<reference evidence="4 5" key="1">
    <citation type="journal article" date="2009" name="Nature">
        <title>Evolution of pathogenicity and sexual reproduction in eight Candida genomes.</title>
        <authorList>
            <person name="Butler G."/>
            <person name="Rasmussen M.D."/>
            <person name="Lin M.F."/>
            <person name="Santos M.A."/>
            <person name="Sakthikumar S."/>
            <person name="Munro C.A."/>
            <person name="Rheinbay E."/>
            <person name="Grabherr M."/>
            <person name="Forche A."/>
            <person name="Reedy J.L."/>
            <person name="Agrafioti I."/>
            <person name="Arnaud M.B."/>
            <person name="Bates S."/>
            <person name="Brown A.J."/>
            <person name="Brunke S."/>
            <person name="Costanzo M.C."/>
            <person name="Fitzpatrick D.A."/>
            <person name="de Groot P.W."/>
            <person name="Harris D."/>
            <person name="Hoyer L.L."/>
            <person name="Hube B."/>
            <person name="Klis F.M."/>
            <person name="Kodira C."/>
            <person name="Lennard N."/>
            <person name="Logue M.E."/>
            <person name="Martin R."/>
            <person name="Neiman A.M."/>
            <person name="Nikolaou E."/>
            <person name="Quail M.A."/>
            <person name="Quinn J."/>
            <person name="Santos M.C."/>
            <person name="Schmitzberger F.F."/>
            <person name="Sherlock G."/>
            <person name="Shah P."/>
            <person name="Silverstein K.A."/>
            <person name="Skrzypek M.S."/>
            <person name="Soll D."/>
            <person name="Staggs R."/>
            <person name="Stansfield I."/>
            <person name="Stumpf M.P."/>
            <person name="Sudbery P.E."/>
            <person name="Srikantha T."/>
            <person name="Zeng Q."/>
            <person name="Berman J."/>
            <person name="Berriman M."/>
            <person name="Heitman J."/>
            <person name="Gow N.A."/>
            <person name="Lorenz M.C."/>
            <person name="Birren B.W."/>
            <person name="Kellis M."/>
            <person name="Cuomo C.A."/>
        </authorList>
    </citation>
    <scope>NUCLEOTIDE SEQUENCE [LARGE SCALE GENOMIC DNA]</scope>
    <source>
        <strain evidence="5">ATCC 6260 / CBS 566 / DSM 6381 / JCM 1539 / NBRC 10279 / NRRL Y-324</strain>
    </source>
</reference>
<dbReference type="Proteomes" id="UP000001997">
    <property type="component" value="Unassembled WGS sequence"/>
</dbReference>
<dbReference type="InParanoid" id="A5DG77"/>
<dbReference type="VEuPathDB" id="FungiDB:PGUG_02278"/>
<proteinExistence type="inferred from homology"/>
<dbReference type="InterPro" id="IPR021622">
    <property type="entry name" value="Afadin/alpha-actinin-bd"/>
</dbReference>
<feature type="coiled-coil region" evidence="3">
    <location>
        <begin position="81"/>
        <end position="115"/>
    </location>
</feature>
<comment type="similarity">
    <text evidence="1">Belongs to the ADIP family.</text>
</comment>
<evidence type="ECO:0000256" key="3">
    <source>
        <dbReference type="SAM" id="Coils"/>
    </source>
</evidence>
<dbReference type="OrthoDB" id="312015at2759"/>
<dbReference type="STRING" id="294746.A5DG77"/>
<dbReference type="HOGENOM" id="CLU_698282_0_0_1"/>
<evidence type="ECO:0000313" key="5">
    <source>
        <dbReference type="Proteomes" id="UP000001997"/>
    </source>
</evidence>
<dbReference type="RefSeq" id="XP_001486607.2">
    <property type="nucleotide sequence ID" value="XM_001486557.1"/>
</dbReference>
<dbReference type="GeneID" id="5128101"/>
<protein>
    <recommendedName>
        <fullName evidence="6">Autophagy-related protein 25</fullName>
    </recommendedName>
</protein>
<sequence length="389" mass="44375">MSYLDIESLRNAADLINSTLLSKGYVDEKLYFNTIDWSHLSSDQPQQVSLETTDVVYNNDKNIINIVFSLLKSIERNKAQNQAFNRQLSQKDATIANLNKKIDQLTTQVSQQQMQISKLYQFDHTQLNKKVQSLTQINKLQSQDLNRLNNWCKDIKTKYGVEIRRRNIEITSLKSKLLEKRNLSSTLTMGLPYPSPDTATSSHDLNETVNPNIIYNNTPIVNNAASSTALSPRKLTPIVSQEYETIANSLTEMVQNLIRENYKFSKFLSSINNYVSNLNNGMSSTLADVPSPSEIVDLRELTSEALNSVSSKDLNNDIEAFEPLAKPFLNNIYKHYHNVVELVELKMANYGGAYSSETVDKLEKELEIVRKNWQDSLKTLEEWKQYKGG</sequence>
<keyword evidence="2 3" id="KW-0175">Coiled coil</keyword>
<evidence type="ECO:0000256" key="1">
    <source>
        <dbReference type="ARBA" id="ARBA00009291"/>
    </source>
</evidence>
<evidence type="ECO:0000313" key="4">
    <source>
        <dbReference type="EMBL" id="EDK38180.2"/>
    </source>
</evidence>